<evidence type="ECO:0000259" key="3">
    <source>
        <dbReference type="Pfam" id="PF01408"/>
    </source>
</evidence>
<dbReference type="Pfam" id="PF01408">
    <property type="entry name" value="GFO_IDH_MocA"/>
    <property type="match status" value="1"/>
</dbReference>
<dbReference type="Gene3D" id="3.30.360.10">
    <property type="entry name" value="Dihydrodipicolinate Reductase, domain 2"/>
    <property type="match status" value="1"/>
</dbReference>
<dbReference type="PANTHER" id="PTHR22604:SF105">
    <property type="entry name" value="TRANS-1,2-DIHYDROBENZENE-1,2-DIOL DEHYDROGENASE"/>
    <property type="match status" value="1"/>
</dbReference>
<evidence type="ECO:0000313" key="6">
    <source>
        <dbReference type="Proteomes" id="UP001230220"/>
    </source>
</evidence>
<gene>
    <name evidence="5" type="ORF">J2S15_001659</name>
</gene>
<dbReference type="SUPFAM" id="SSF55347">
    <property type="entry name" value="Glyceraldehyde-3-phosphate dehydrogenase-like, C-terminal domain"/>
    <property type="match status" value="1"/>
</dbReference>
<dbReference type="PANTHER" id="PTHR22604">
    <property type="entry name" value="OXIDOREDUCTASES"/>
    <property type="match status" value="1"/>
</dbReference>
<protein>
    <submittedName>
        <fullName evidence="5">Dehydrogenase</fullName>
    </submittedName>
</protein>
<reference evidence="5 6" key="1">
    <citation type="submission" date="2023-07" db="EMBL/GenBank/DDBJ databases">
        <title>Genomic Encyclopedia of Type Strains, Phase IV (KMG-IV): sequencing the most valuable type-strain genomes for metagenomic binning, comparative biology and taxonomic classification.</title>
        <authorList>
            <person name="Goeker M."/>
        </authorList>
    </citation>
    <scope>NUCLEOTIDE SEQUENCE [LARGE SCALE GENOMIC DNA]</scope>
    <source>
        <strain evidence="5 6">DSM 16784</strain>
    </source>
</reference>
<organism evidence="5 6">
    <name type="scientific">Breznakia pachnodae</name>
    <dbReference type="NCBI Taxonomy" id="265178"/>
    <lineage>
        <taxon>Bacteria</taxon>
        <taxon>Bacillati</taxon>
        <taxon>Bacillota</taxon>
        <taxon>Erysipelotrichia</taxon>
        <taxon>Erysipelotrichales</taxon>
        <taxon>Erysipelotrichaceae</taxon>
        <taxon>Breznakia</taxon>
    </lineage>
</organism>
<dbReference type="InterPro" id="IPR050984">
    <property type="entry name" value="Gfo/Idh/MocA_domain"/>
</dbReference>
<comment type="similarity">
    <text evidence="1">Belongs to the Gfo/Idh/MocA family.</text>
</comment>
<dbReference type="EMBL" id="JAUSUR010000002">
    <property type="protein sequence ID" value="MDQ0360914.1"/>
    <property type="molecule type" value="Genomic_DNA"/>
</dbReference>
<comment type="caution">
    <text evidence="5">The sequence shown here is derived from an EMBL/GenBank/DDBJ whole genome shotgun (WGS) entry which is preliminary data.</text>
</comment>
<dbReference type="InterPro" id="IPR055170">
    <property type="entry name" value="GFO_IDH_MocA-like_dom"/>
</dbReference>
<accession>A0ABU0E202</accession>
<evidence type="ECO:0000256" key="1">
    <source>
        <dbReference type="ARBA" id="ARBA00010928"/>
    </source>
</evidence>
<evidence type="ECO:0000313" key="5">
    <source>
        <dbReference type="EMBL" id="MDQ0360914.1"/>
    </source>
</evidence>
<feature type="domain" description="Gfo/Idh/MocA-like oxidoreductase N-terminal" evidence="3">
    <location>
        <begin position="1"/>
        <end position="120"/>
    </location>
</feature>
<dbReference type="SUPFAM" id="SSF51735">
    <property type="entry name" value="NAD(P)-binding Rossmann-fold domains"/>
    <property type="match status" value="1"/>
</dbReference>
<dbReference type="InterPro" id="IPR036291">
    <property type="entry name" value="NAD(P)-bd_dom_sf"/>
</dbReference>
<dbReference type="InterPro" id="IPR000683">
    <property type="entry name" value="Gfo/Idh/MocA-like_OxRdtase_N"/>
</dbReference>
<name>A0ABU0E202_9FIRM</name>
<keyword evidence="6" id="KW-1185">Reference proteome</keyword>
<dbReference type="Proteomes" id="UP001230220">
    <property type="component" value="Unassembled WGS sequence"/>
</dbReference>
<sequence length="313" mass="35517">MNIVVLGLGSISKRIILGIKEAEGAVLYGVASRDREKSLQYQKEYGAQKFFDCYDDVWSDNQVDLVYIATINALHYQQIKEALENKKSVLCEKPMVASEKEVEELFAIAKANNVFLMEAHKGLFTPLNQKIKAFIDSGELGDLVAIDATYSSSMYIDNSDHSHWVFNSEFGGCTFDIGVYPISYINYFAGSDIEDIHVERIKDKLDIEIYSKGLIRYKNGVVGIFNSSWISHNENNGFIYGTKGYIKTKNFWKNNVAEFVDNHGNVKEISVKLVSDFKGEIEHAIWCMKQGYLESPIMGEKQSKEILQIVNHK</sequence>
<evidence type="ECO:0000256" key="2">
    <source>
        <dbReference type="ARBA" id="ARBA00023002"/>
    </source>
</evidence>
<proteinExistence type="inferred from homology"/>
<evidence type="ECO:0000259" key="4">
    <source>
        <dbReference type="Pfam" id="PF22725"/>
    </source>
</evidence>
<dbReference type="RefSeq" id="WP_307407173.1">
    <property type="nucleotide sequence ID" value="NZ_JAUSUR010000002.1"/>
</dbReference>
<keyword evidence="2" id="KW-0560">Oxidoreductase</keyword>
<dbReference type="Gene3D" id="3.40.50.720">
    <property type="entry name" value="NAD(P)-binding Rossmann-like Domain"/>
    <property type="match status" value="1"/>
</dbReference>
<feature type="domain" description="GFO/IDH/MocA-like oxidoreductase" evidence="4">
    <location>
        <begin position="129"/>
        <end position="246"/>
    </location>
</feature>
<dbReference type="Pfam" id="PF22725">
    <property type="entry name" value="GFO_IDH_MocA_C3"/>
    <property type="match status" value="1"/>
</dbReference>